<proteinExistence type="predicted"/>
<dbReference type="PANTHER" id="PTHR12302">
    <property type="entry name" value="EBNA2 BINDING PROTEIN P100"/>
    <property type="match status" value="1"/>
</dbReference>
<keyword evidence="2" id="KW-0255">Endonuclease</keyword>
<dbReference type="PROSITE" id="PS50830">
    <property type="entry name" value="TNASE_3"/>
    <property type="match status" value="1"/>
</dbReference>
<dbReference type="GO" id="GO:0004519">
    <property type="term" value="F:endonuclease activity"/>
    <property type="evidence" value="ECO:0007669"/>
    <property type="project" value="UniProtKB-KW"/>
</dbReference>
<gene>
    <name evidence="5" type="ORF">COX47_01675</name>
</gene>
<dbReference type="PANTHER" id="PTHR12302:SF3">
    <property type="entry name" value="SERINE_THREONINE-PROTEIN KINASE 31"/>
    <property type="match status" value="1"/>
</dbReference>
<dbReference type="GO" id="GO:0016787">
    <property type="term" value="F:hydrolase activity"/>
    <property type="evidence" value="ECO:0007669"/>
    <property type="project" value="UniProtKB-KW"/>
</dbReference>
<evidence type="ECO:0000313" key="5">
    <source>
        <dbReference type="EMBL" id="PIP15075.1"/>
    </source>
</evidence>
<evidence type="ECO:0000313" key="6">
    <source>
        <dbReference type="Proteomes" id="UP000231025"/>
    </source>
</evidence>
<dbReference type="EMBL" id="PCRE01000024">
    <property type="protein sequence ID" value="PIP15075.1"/>
    <property type="molecule type" value="Genomic_DNA"/>
</dbReference>
<organism evidence="5 6">
    <name type="scientific">Candidatus Roizmanbacteria bacterium CG23_combo_of_CG06-09_8_20_14_all_35_49</name>
    <dbReference type="NCBI Taxonomy" id="1974863"/>
    <lineage>
        <taxon>Bacteria</taxon>
        <taxon>Candidatus Roizmaniibacteriota</taxon>
    </lineage>
</organism>
<dbReference type="AlphaFoldDB" id="A0A2G9Y757"/>
<name>A0A2G9Y757_9BACT</name>
<evidence type="ECO:0000256" key="1">
    <source>
        <dbReference type="ARBA" id="ARBA00022722"/>
    </source>
</evidence>
<reference evidence="5 6" key="1">
    <citation type="submission" date="2017-09" db="EMBL/GenBank/DDBJ databases">
        <title>Depth-based differentiation of microbial function through sediment-hosted aquifers and enrichment of novel symbionts in the deep terrestrial subsurface.</title>
        <authorList>
            <person name="Probst A.J."/>
            <person name="Ladd B."/>
            <person name="Jarett J.K."/>
            <person name="Geller-Mcgrath D.E."/>
            <person name="Sieber C.M."/>
            <person name="Emerson J.B."/>
            <person name="Anantharaman K."/>
            <person name="Thomas B.C."/>
            <person name="Malmstrom R."/>
            <person name="Stieglmeier M."/>
            <person name="Klingl A."/>
            <person name="Woyke T."/>
            <person name="Ryan C.M."/>
            <person name="Banfield J.F."/>
        </authorList>
    </citation>
    <scope>NUCLEOTIDE SEQUENCE [LARGE SCALE GENOMIC DNA]</scope>
    <source>
        <strain evidence="5">CG23_combo_of_CG06-09_8_20_14_all_35_49</strain>
    </source>
</reference>
<dbReference type="SMART" id="SM00318">
    <property type="entry name" value="SNc"/>
    <property type="match status" value="1"/>
</dbReference>
<keyword evidence="3" id="KW-0378">Hydrolase</keyword>
<protein>
    <recommendedName>
        <fullName evidence="4">TNase-like domain-containing protein</fullName>
    </recommendedName>
</protein>
<dbReference type="Proteomes" id="UP000231025">
    <property type="component" value="Unassembled WGS sequence"/>
</dbReference>
<dbReference type="SUPFAM" id="SSF50199">
    <property type="entry name" value="Staphylococcal nuclease"/>
    <property type="match status" value="1"/>
</dbReference>
<comment type="caution">
    <text evidence="5">The sequence shown here is derived from an EMBL/GenBank/DDBJ whole genome shotgun (WGS) entry which is preliminary data.</text>
</comment>
<accession>A0A2G9Y757</accession>
<feature type="domain" description="TNase-like" evidence="4">
    <location>
        <begin position="46"/>
        <end position="178"/>
    </location>
</feature>
<dbReference type="Pfam" id="PF00565">
    <property type="entry name" value="SNase"/>
    <property type="match status" value="1"/>
</dbReference>
<evidence type="ECO:0000256" key="3">
    <source>
        <dbReference type="ARBA" id="ARBA00022801"/>
    </source>
</evidence>
<evidence type="ECO:0000259" key="4">
    <source>
        <dbReference type="PROSITE" id="PS50830"/>
    </source>
</evidence>
<evidence type="ECO:0000256" key="2">
    <source>
        <dbReference type="ARBA" id="ARBA00022759"/>
    </source>
</evidence>
<keyword evidence="1" id="KW-0540">Nuclease</keyword>
<dbReference type="InterPro" id="IPR016071">
    <property type="entry name" value="Staphylococal_nuclease_OB-fold"/>
</dbReference>
<dbReference type="Gene3D" id="2.40.50.90">
    <property type="match status" value="1"/>
</dbReference>
<dbReference type="InterPro" id="IPR035437">
    <property type="entry name" value="SNase_OB-fold_sf"/>
</dbReference>
<sequence>MGKLSKKKTALIIAGIIIILQTIFNRSSIPYLNNFLPLFSPTPTLIKRLIKVTKVIDGDTIVIKGGQKVRYIGINAPEIYRDTTGKKTGEQCFAKEATEENRRLVEGKTIRLEKDVSETDKYGRLLRYVYVDETFVNDYLVRQGFAKTMTIKPDTKYYLNFKQEEIEARENNRGLWKDCSTVTPTKPQ</sequence>